<proteinExistence type="predicted"/>
<gene>
    <name evidence="1" type="ORF">HPLM_LOCUS14475</name>
</gene>
<keyword evidence="2" id="KW-1185">Reference proteome</keyword>
<accession>A0A3P7X091</accession>
<protein>
    <submittedName>
        <fullName evidence="1">Uncharacterized protein</fullName>
    </submittedName>
</protein>
<dbReference type="AlphaFoldDB" id="A0A3P7X091"/>
<organism evidence="1 2">
    <name type="scientific">Haemonchus placei</name>
    <name type="common">Barber's pole worm</name>
    <dbReference type="NCBI Taxonomy" id="6290"/>
    <lineage>
        <taxon>Eukaryota</taxon>
        <taxon>Metazoa</taxon>
        <taxon>Ecdysozoa</taxon>
        <taxon>Nematoda</taxon>
        <taxon>Chromadorea</taxon>
        <taxon>Rhabditida</taxon>
        <taxon>Rhabditina</taxon>
        <taxon>Rhabditomorpha</taxon>
        <taxon>Strongyloidea</taxon>
        <taxon>Trichostrongylidae</taxon>
        <taxon>Haemonchus</taxon>
    </lineage>
</organism>
<evidence type="ECO:0000313" key="2">
    <source>
        <dbReference type="Proteomes" id="UP000268014"/>
    </source>
</evidence>
<sequence length="122" mass="13681">MTRNLSAEINFFQESRKSGGDVICFALCNPYMPRFHNAKVVRHHNGAFVAEDDFVEHGVNSHQTDTFAIAGNISRLYSCAPLPYFNFTGECNSSISCFIHSPKFHRVVSNSNQPNYTISSSE</sequence>
<name>A0A3P7X091_HAEPC</name>
<dbReference type="Proteomes" id="UP000268014">
    <property type="component" value="Unassembled WGS sequence"/>
</dbReference>
<reference evidence="1 2" key="1">
    <citation type="submission" date="2018-11" db="EMBL/GenBank/DDBJ databases">
        <authorList>
            <consortium name="Pathogen Informatics"/>
        </authorList>
    </citation>
    <scope>NUCLEOTIDE SEQUENCE [LARGE SCALE GENOMIC DNA]</scope>
    <source>
        <strain evidence="1 2">MHpl1</strain>
    </source>
</reference>
<evidence type="ECO:0000313" key="1">
    <source>
        <dbReference type="EMBL" id="VDO52914.1"/>
    </source>
</evidence>
<dbReference type="EMBL" id="UZAF01018584">
    <property type="protein sequence ID" value="VDO52914.1"/>
    <property type="molecule type" value="Genomic_DNA"/>
</dbReference>